<dbReference type="RefSeq" id="WP_190298108.1">
    <property type="nucleotide sequence ID" value="NZ_CP061172.1"/>
</dbReference>
<evidence type="ECO:0000313" key="2">
    <source>
        <dbReference type="Proteomes" id="UP000516384"/>
    </source>
</evidence>
<evidence type="ECO:0000313" key="1">
    <source>
        <dbReference type="EMBL" id="QNR67113.1"/>
    </source>
</evidence>
<dbReference type="Proteomes" id="UP000516384">
    <property type="component" value="Chromosome"/>
</dbReference>
<dbReference type="Pfam" id="PF20074">
    <property type="entry name" value="DUF6470"/>
    <property type="match status" value="1"/>
</dbReference>
<protein>
    <submittedName>
        <fullName evidence="1">Uncharacterized protein</fullName>
    </submittedName>
</protein>
<name>A0A7H0Y7Q5_9BACL</name>
<sequence>MSIIPTLQIRQTPAILHIDADPGQYSIRQPSADMELTTRRAQLEIHQYKPQLTIDQSAAFSAYNGGNYLEMNNRIYSGVPQIFLQALAHKVEQGNRMAAIHIPGNTVANVFGEDTETHVLPEFRGPASMDNVDIHVETRAPDITYTPAVSEMHVTVNRPEIEYTRGKLEIYMQQYPSVAYIPPEIDVAM</sequence>
<proteinExistence type="predicted"/>
<dbReference type="InterPro" id="IPR045527">
    <property type="entry name" value="DUF6470"/>
</dbReference>
<reference evidence="1 2" key="1">
    <citation type="submission" date="2020-09" db="EMBL/GenBank/DDBJ databases">
        <title>Characterization of Paenibacillus peoriae strain ZF390 with broad-spectrum antimicrobial activity as a potential biocontrol agent.</title>
        <authorList>
            <person name="Li L."/>
            <person name="Zhao Y."/>
            <person name="Li B."/>
            <person name="Xie X."/>
        </authorList>
    </citation>
    <scope>NUCLEOTIDE SEQUENCE [LARGE SCALE GENOMIC DNA]</scope>
    <source>
        <strain evidence="1 2">ZF390</strain>
    </source>
</reference>
<dbReference type="EMBL" id="CP061172">
    <property type="protein sequence ID" value="QNR67113.1"/>
    <property type="molecule type" value="Genomic_DNA"/>
</dbReference>
<organism evidence="1 2">
    <name type="scientific">Paenibacillus peoriae</name>
    <dbReference type="NCBI Taxonomy" id="59893"/>
    <lineage>
        <taxon>Bacteria</taxon>
        <taxon>Bacillati</taxon>
        <taxon>Bacillota</taxon>
        <taxon>Bacilli</taxon>
        <taxon>Bacillales</taxon>
        <taxon>Paenibacillaceae</taxon>
        <taxon>Paenibacillus</taxon>
    </lineage>
</organism>
<gene>
    <name evidence="1" type="ORF">IAQ67_25710</name>
</gene>
<accession>A0A7H0Y7Q5</accession>
<dbReference type="AlphaFoldDB" id="A0A7H0Y7Q5"/>